<evidence type="ECO:0000313" key="2">
    <source>
        <dbReference type="EMBL" id="GAH48980.1"/>
    </source>
</evidence>
<reference evidence="2" key="1">
    <citation type="journal article" date="2014" name="Front. Microbiol.">
        <title>High frequency of phylogenetically diverse reductive dehalogenase-homologous genes in deep subseafloor sedimentary metagenomes.</title>
        <authorList>
            <person name="Kawai M."/>
            <person name="Futagami T."/>
            <person name="Toyoda A."/>
            <person name="Takaki Y."/>
            <person name="Nishi S."/>
            <person name="Hori S."/>
            <person name="Arai W."/>
            <person name="Tsubouchi T."/>
            <person name="Morono Y."/>
            <person name="Uchiyama I."/>
            <person name="Ito T."/>
            <person name="Fujiyama A."/>
            <person name="Inagaki F."/>
            <person name="Takami H."/>
        </authorList>
    </citation>
    <scope>NUCLEOTIDE SEQUENCE</scope>
    <source>
        <strain evidence="2">Expedition CK06-06</strain>
    </source>
</reference>
<gene>
    <name evidence="2" type="ORF">S03H2_39447</name>
</gene>
<proteinExistence type="predicted"/>
<name>X1GVY0_9ZZZZ</name>
<keyword evidence="1" id="KW-0812">Transmembrane</keyword>
<feature type="transmembrane region" description="Helical" evidence="1">
    <location>
        <begin position="45"/>
        <end position="65"/>
    </location>
</feature>
<feature type="transmembrane region" description="Helical" evidence="1">
    <location>
        <begin position="7"/>
        <end position="33"/>
    </location>
</feature>
<accession>X1GVY0</accession>
<organism evidence="2">
    <name type="scientific">marine sediment metagenome</name>
    <dbReference type="NCBI Taxonomy" id="412755"/>
    <lineage>
        <taxon>unclassified sequences</taxon>
        <taxon>metagenomes</taxon>
        <taxon>ecological metagenomes</taxon>
    </lineage>
</organism>
<dbReference type="AlphaFoldDB" id="X1GVY0"/>
<comment type="caution">
    <text evidence="2">The sequence shown here is derived from an EMBL/GenBank/DDBJ whole genome shotgun (WGS) entry which is preliminary data.</text>
</comment>
<dbReference type="EMBL" id="BARU01024392">
    <property type="protein sequence ID" value="GAH48980.1"/>
    <property type="molecule type" value="Genomic_DNA"/>
</dbReference>
<keyword evidence="1" id="KW-0472">Membrane</keyword>
<keyword evidence="1" id="KW-1133">Transmembrane helix</keyword>
<protein>
    <submittedName>
        <fullName evidence="2">Uncharacterized protein</fullName>
    </submittedName>
</protein>
<evidence type="ECO:0000256" key="1">
    <source>
        <dbReference type="SAM" id="Phobius"/>
    </source>
</evidence>
<sequence>MKTDSRFILLVVMLVIFCGWLALVAFWFVPLLLMTGGGALDPMMALIAGLGIGGVTNSFIVLLTLSWQFYFRKRETSEVVNGGTVTTK</sequence>